<evidence type="ECO:0000256" key="2">
    <source>
        <dbReference type="ARBA" id="ARBA00022690"/>
    </source>
</evidence>
<keyword evidence="11" id="KW-1185">Reference proteome</keyword>
<feature type="disulfide bond" evidence="6">
    <location>
        <begin position="49"/>
        <end position="94"/>
    </location>
</feature>
<gene>
    <name evidence="10" type="ORF">O6P43_008331</name>
</gene>
<dbReference type="KEGG" id="qsa:O6P43_008331"/>
<dbReference type="FunFam" id="2.10.69.10:FF:000001">
    <property type="entry name" value="Bowman-Birk type proteinase inhibitor"/>
    <property type="match status" value="1"/>
</dbReference>
<evidence type="ECO:0000256" key="6">
    <source>
        <dbReference type="PIRSR" id="PIRSR600877-51"/>
    </source>
</evidence>
<keyword evidence="3 7" id="KW-0722">Serine protease inhibitor</keyword>
<evidence type="ECO:0000256" key="8">
    <source>
        <dbReference type="SAM" id="SignalP"/>
    </source>
</evidence>
<dbReference type="GO" id="GO:0005576">
    <property type="term" value="C:extracellular region"/>
    <property type="evidence" value="ECO:0007669"/>
    <property type="project" value="InterPro"/>
</dbReference>
<accession>A0AAD7M5D6</accession>
<evidence type="ECO:0000256" key="1">
    <source>
        <dbReference type="ARBA" id="ARBA00008506"/>
    </source>
</evidence>
<feature type="disulfide bond" evidence="6">
    <location>
        <begin position="45"/>
        <end position="98"/>
    </location>
</feature>
<dbReference type="SMART" id="SM00269">
    <property type="entry name" value="BowB"/>
    <property type="match status" value="1"/>
</dbReference>
<evidence type="ECO:0000313" key="11">
    <source>
        <dbReference type="Proteomes" id="UP001163823"/>
    </source>
</evidence>
<dbReference type="PROSITE" id="PS00281">
    <property type="entry name" value="BOWMAN_BIRK"/>
    <property type="match status" value="1"/>
</dbReference>
<dbReference type="GO" id="GO:0004867">
    <property type="term" value="F:serine-type endopeptidase inhibitor activity"/>
    <property type="evidence" value="ECO:0007669"/>
    <property type="project" value="UniProtKB-KW"/>
</dbReference>
<dbReference type="Pfam" id="PF00228">
    <property type="entry name" value="Bowman-Birk_leg"/>
    <property type="match status" value="2"/>
</dbReference>
<evidence type="ECO:0000256" key="4">
    <source>
        <dbReference type="ARBA" id="ARBA00023157"/>
    </source>
</evidence>
<keyword evidence="8" id="KW-0732">Signal</keyword>
<dbReference type="SUPFAM" id="SSF57247">
    <property type="entry name" value="Bowman-Birk inhibitor, BBI"/>
    <property type="match status" value="1"/>
</dbReference>
<feature type="signal peptide" evidence="8">
    <location>
        <begin position="1"/>
        <end position="26"/>
    </location>
</feature>
<keyword evidence="2 7" id="KW-0646">Protease inhibitor</keyword>
<evidence type="ECO:0000256" key="7">
    <source>
        <dbReference type="RuleBase" id="RU003856"/>
    </source>
</evidence>
<feature type="site" description="Reactive bond for trypsin" evidence="5">
    <location>
        <begin position="53"/>
        <end position="54"/>
    </location>
</feature>
<evidence type="ECO:0000313" key="10">
    <source>
        <dbReference type="EMBL" id="KAJ7970098.1"/>
    </source>
</evidence>
<feature type="chain" id="PRO_5041908433" evidence="8">
    <location>
        <begin position="27"/>
        <end position="103"/>
    </location>
</feature>
<dbReference type="Gene3D" id="2.10.69.10">
    <property type="entry name" value="Cysteine Protease (Bromelain) Inhibitor, subunit H"/>
    <property type="match status" value="1"/>
</dbReference>
<sequence>MALNKLVVVKVSILLFLVGITVQVNAAVSELIETNEYKSGNGKACCDLCACTRSIPPQCRCLDTKDSCHSACKSCRCTRSYPPTCQCMDIDDFCYKPCIQQMI</sequence>
<dbReference type="InterPro" id="IPR035995">
    <property type="entry name" value="Bowman-Birk_prot_inh"/>
</dbReference>
<comment type="similarity">
    <text evidence="1 7">Belongs to the Bowman-Birk serine protease inhibitor family.</text>
</comment>
<dbReference type="AlphaFoldDB" id="A0AAD7M5D6"/>
<dbReference type="Proteomes" id="UP001163823">
    <property type="component" value="Chromosome 4"/>
</dbReference>
<feature type="domain" description="Bowman-Birk serine protease inhibitors family" evidence="9">
    <location>
        <begin position="61"/>
        <end position="75"/>
    </location>
</feature>
<protein>
    <submittedName>
        <fullName evidence="10">Trypsin inhibitor</fullName>
    </submittedName>
</protein>
<dbReference type="PANTHER" id="PTHR33479:SF19">
    <property type="entry name" value="BOWMAN-BIRK TYPE PROTEINASE INHIBITOR C-II"/>
    <property type="match status" value="1"/>
</dbReference>
<dbReference type="InterPro" id="IPR000877">
    <property type="entry name" value="Prot_inh_BBI"/>
</dbReference>
<feature type="disulfide bond" evidence="6">
    <location>
        <begin position="51"/>
        <end position="59"/>
    </location>
</feature>
<reference evidence="10" key="1">
    <citation type="journal article" date="2023" name="Science">
        <title>Elucidation of the pathway for biosynthesis of saponin adjuvants from the soapbark tree.</title>
        <authorList>
            <person name="Reed J."/>
            <person name="Orme A."/>
            <person name="El-Demerdash A."/>
            <person name="Owen C."/>
            <person name="Martin L.B.B."/>
            <person name="Misra R.C."/>
            <person name="Kikuchi S."/>
            <person name="Rejzek M."/>
            <person name="Martin A.C."/>
            <person name="Harkess A."/>
            <person name="Leebens-Mack J."/>
            <person name="Louveau T."/>
            <person name="Stephenson M.J."/>
            <person name="Osbourn A."/>
        </authorList>
    </citation>
    <scope>NUCLEOTIDE SEQUENCE</scope>
    <source>
        <strain evidence="10">S10</strain>
    </source>
</reference>
<feature type="site" description="Reactive bond for trypsin" evidence="5">
    <location>
        <begin position="79"/>
        <end position="80"/>
    </location>
</feature>
<dbReference type="EMBL" id="JARAOO010000004">
    <property type="protein sequence ID" value="KAJ7970098.1"/>
    <property type="molecule type" value="Genomic_DNA"/>
</dbReference>
<evidence type="ECO:0000256" key="5">
    <source>
        <dbReference type="PIRSR" id="PIRSR600877-50"/>
    </source>
</evidence>
<proteinExistence type="inferred from homology"/>
<name>A0AAD7M5D6_QUISA</name>
<evidence type="ECO:0000259" key="9">
    <source>
        <dbReference type="PROSITE" id="PS00281"/>
    </source>
</evidence>
<dbReference type="CDD" id="cd00023">
    <property type="entry name" value="BBI"/>
    <property type="match status" value="1"/>
</dbReference>
<keyword evidence="4 6" id="KW-1015">Disulfide bond</keyword>
<feature type="disulfide bond" evidence="6">
    <location>
        <begin position="77"/>
        <end position="85"/>
    </location>
</feature>
<feature type="disulfide bond" evidence="6">
    <location>
        <begin position="72"/>
        <end position="87"/>
    </location>
</feature>
<evidence type="ECO:0000256" key="3">
    <source>
        <dbReference type="ARBA" id="ARBA00022900"/>
    </source>
</evidence>
<feature type="disulfide bond" evidence="6">
    <location>
        <begin position="68"/>
        <end position="75"/>
    </location>
</feature>
<comment type="caution">
    <text evidence="10">The sequence shown here is derived from an EMBL/GenBank/DDBJ whole genome shotgun (WGS) entry which is preliminary data.</text>
</comment>
<feature type="disulfide bond" evidence="6">
    <location>
        <begin position="46"/>
        <end position="61"/>
    </location>
</feature>
<dbReference type="PANTHER" id="PTHR33479">
    <property type="entry name" value="BOWMAN-BIRK TYPE BRAN TRYPSIN INHIBITOR"/>
    <property type="match status" value="1"/>
</dbReference>
<organism evidence="10 11">
    <name type="scientific">Quillaja saponaria</name>
    <name type="common">Soap bark tree</name>
    <dbReference type="NCBI Taxonomy" id="32244"/>
    <lineage>
        <taxon>Eukaryota</taxon>
        <taxon>Viridiplantae</taxon>
        <taxon>Streptophyta</taxon>
        <taxon>Embryophyta</taxon>
        <taxon>Tracheophyta</taxon>
        <taxon>Spermatophyta</taxon>
        <taxon>Magnoliopsida</taxon>
        <taxon>eudicotyledons</taxon>
        <taxon>Gunneridae</taxon>
        <taxon>Pentapetalae</taxon>
        <taxon>rosids</taxon>
        <taxon>fabids</taxon>
        <taxon>Fabales</taxon>
        <taxon>Quillajaceae</taxon>
        <taxon>Quillaja</taxon>
    </lineage>
</organism>